<dbReference type="SUPFAM" id="SSF48264">
    <property type="entry name" value="Cytochrome P450"/>
    <property type="match status" value="1"/>
</dbReference>
<evidence type="ECO:0000256" key="7">
    <source>
        <dbReference type="ARBA" id="ARBA00023004"/>
    </source>
</evidence>
<evidence type="ECO:0000256" key="4">
    <source>
        <dbReference type="ARBA" id="ARBA00022617"/>
    </source>
</evidence>
<evidence type="ECO:0000256" key="3">
    <source>
        <dbReference type="ARBA" id="ARBA00010617"/>
    </source>
</evidence>
<keyword evidence="8 10" id="KW-0503">Monooxygenase</keyword>
<dbReference type="CDD" id="cd11065">
    <property type="entry name" value="CYP64-like"/>
    <property type="match status" value="1"/>
</dbReference>
<dbReference type="Pfam" id="PF00067">
    <property type="entry name" value="p450"/>
    <property type="match status" value="1"/>
</dbReference>
<dbReference type="Gene3D" id="1.10.630.10">
    <property type="entry name" value="Cytochrome P450"/>
    <property type="match status" value="1"/>
</dbReference>
<sequence>MEYLTDSPFVGGLMVILVLSVGWIYACHRKTVTSHNRLPPGPSGLPFVGNAFQMPSHNQEKVFASWAKQYGNIVYLQILGTDMVVLNSLDAARDLLEKRGSIYSDRPRFVLLSEMMGWELASTHMRYGPRFRKHRRFINQFFNQKAVAGFRPLQEKEILILLEGMMHDPDRFVDHLRRYAAAVILKITYGHDICSVNDLFVKLAQRAATMTIESGSPAASLVDFFPALRHIPTWAPFSNFKIKAHETRRAVRDMMEIPFAQVKDSLRSGTAVPSYTSSLLESHRVRDGHIAHDDEEDIKGSAGTLFSVGIVPFTNPAQTVASIHTFLLAMLLYPKLLQKVQKEIDSVIGTARLPNVDDRASLPYLNCVLKEVIRWSPMVPLGMPHRLMEDDFYQGYFIPAGTTIVANIFEILRDCDQPDDFLPDRYLTNKSLVDPFEVVFGFGRRACPGRHLAESSYWLMAANIAATFDISKMLNDKGEDVNLTYGFEQFFVRHPKPFVCSIKPRSLDTVTLINHGKADLRS</sequence>
<keyword evidence="4 9" id="KW-0349">Heme</keyword>
<evidence type="ECO:0000256" key="10">
    <source>
        <dbReference type="RuleBase" id="RU000461"/>
    </source>
</evidence>
<dbReference type="InterPro" id="IPR001128">
    <property type="entry name" value="Cyt_P450"/>
</dbReference>
<evidence type="ECO:0000256" key="8">
    <source>
        <dbReference type="ARBA" id="ARBA00023033"/>
    </source>
</evidence>
<feature type="binding site" description="axial binding residue" evidence="9">
    <location>
        <position position="447"/>
    </location>
    <ligand>
        <name>heme</name>
        <dbReference type="ChEBI" id="CHEBI:30413"/>
    </ligand>
    <ligandPart>
        <name>Fe</name>
        <dbReference type="ChEBI" id="CHEBI:18248"/>
    </ligandPart>
</feature>
<dbReference type="PRINTS" id="PR00463">
    <property type="entry name" value="EP450I"/>
</dbReference>
<keyword evidence="11" id="KW-0812">Transmembrane</keyword>
<organism evidence="12 13">
    <name type="scientific">Crepidotus variabilis</name>
    <dbReference type="NCBI Taxonomy" id="179855"/>
    <lineage>
        <taxon>Eukaryota</taxon>
        <taxon>Fungi</taxon>
        <taxon>Dikarya</taxon>
        <taxon>Basidiomycota</taxon>
        <taxon>Agaricomycotina</taxon>
        <taxon>Agaricomycetes</taxon>
        <taxon>Agaricomycetidae</taxon>
        <taxon>Agaricales</taxon>
        <taxon>Agaricineae</taxon>
        <taxon>Crepidotaceae</taxon>
        <taxon>Crepidotus</taxon>
    </lineage>
</organism>
<keyword evidence="11" id="KW-1133">Transmembrane helix</keyword>
<dbReference type="Proteomes" id="UP000807306">
    <property type="component" value="Unassembled WGS sequence"/>
</dbReference>
<name>A0A9P6JME0_9AGAR</name>
<feature type="transmembrane region" description="Helical" evidence="11">
    <location>
        <begin position="7"/>
        <end position="26"/>
    </location>
</feature>
<accession>A0A9P6JME0</accession>
<dbReference type="PRINTS" id="PR00385">
    <property type="entry name" value="P450"/>
</dbReference>
<comment type="cofactor">
    <cofactor evidence="1 9">
        <name>heme</name>
        <dbReference type="ChEBI" id="CHEBI:30413"/>
    </cofactor>
</comment>
<gene>
    <name evidence="12" type="ORF">CPB83DRAFT_940089</name>
</gene>
<comment type="similarity">
    <text evidence="3 10">Belongs to the cytochrome P450 family.</text>
</comment>
<dbReference type="GO" id="GO:0005506">
    <property type="term" value="F:iron ion binding"/>
    <property type="evidence" value="ECO:0007669"/>
    <property type="project" value="InterPro"/>
</dbReference>
<evidence type="ECO:0000256" key="6">
    <source>
        <dbReference type="ARBA" id="ARBA00023002"/>
    </source>
</evidence>
<dbReference type="PROSITE" id="PS00086">
    <property type="entry name" value="CYTOCHROME_P450"/>
    <property type="match status" value="1"/>
</dbReference>
<evidence type="ECO:0000256" key="2">
    <source>
        <dbReference type="ARBA" id="ARBA00005179"/>
    </source>
</evidence>
<dbReference type="AlphaFoldDB" id="A0A9P6JME0"/>
<comment type="caution">
    <text evidence="12">The sequence shown here is derived from an EMBL/GenBank/DDBJ whole genome shotgun (WGS) entry which is preliminary data.</text>
</comment>
<proteinExistence type="inferred from homology"/>
<dbReference type="OrthoDB" id="2789670at2759"/>
<dbReference type="PANTHER" id="PTHR46300">
    <property type="entry name" value="P450, PUTATIVE (EUROFUNG)-RELATED-RELATED"/>
    <property type="match status" value="1"/>
</dbReference>
<dbReference type="GO" id="GO:0004497">
    <property type="term" value="F:monooxygenase activity"/>
    <property type="evidence" value="ECO:0007669"/>
    <property type="project" value="UniProtKB-KW"/>
</dbReference>
<evidence type="ECO:0000313" key="12">
    <source>
        <dbReference type="EMBL" id="KAF9526217.1"/>
    </source>
</evidence>
<reference evidence="12" key="1">
    <citation type="submission" date="2020-11" db="EMBL/GenBank/DDBJ databases">
        <authorList>
            <consortium name="DOE Joint Genome Institute"/>
            <person name="Ahrendt S."/>
            <person name="Riley R."/>
            <person name="Andreopoulos W."/>
            <person name="Labutti K."/>
            <person name="Pangilinan J."/>
            <person name="Ruiz-Duenas F.J."/>
            <person name="Barrasa J.M."/>
            <person name="Sanchez-Garcia M."/>
            <person name="Camarero S."/>
            <person name="Miyauchi S."/>
            <person name="Serrano A."/>
            <person name="Linde D."/>
            <person name="Babiker R."/>
            <person name="Drula E."/>
            <person name="Ayuso-Fernandez I."/>
            <person name="Pacheco R."/>
            <person name="Padilla G."/>
            <person name="Ferreira P."/>
            <person name="Barriuso J."/>
            <person name="Kellner H."/>
            <person name="Castanera R."/>
            <person name="Alfaro M."/>
            <person name="Ramirez L."/>
            <person name="Pisabarro A.G."/>
            <person name="Kuo A."/>
            <person name="Tritt A."/>
            <person name="Lipzen A."/>
            <person name="He G."/>
            <person name="Yan M."/>
            <person name="Ng V."/>
            <person name="Cullen D."/>
            <person name="Martin F."/>
            <person name="Rosso M.-N."/>
            <person name="Henrissat B."/>
            <person name="Hibbett D."/>
            <person name="Martinez A.T."/>
            <person name="Grigoriev I.V."/>
        </authorList>
    </citation>
    <scope>NUCLEOTIDE SEQUENCE</scope>
    <source>
        <strain evidence="12">CBS 506.95</strain>
    </source>
</reference>
<dbReference type="InterPro" id="IPR050364">
    <property type="entry name" value="Cytochrome_P450_fung"/>
</dbReference>
<evidence type="ECO:0000256" key="11">
    <source>
        <dbReference type="SAM" id="Phobius"/>
    </source>
</evidence>
<protein>
    <submittedName>
        <fullName evidence="12">Cytochrome P450</fullName>
    </submittedName>
</protein>
<comment type="pathway">
    <text evidence="2">Secondary metabolite biosynthesis.</text>
</comment>
<dbReference type="EMBL" id="MU157874">
    <property type="protein sequence ID" value="KAF9526217.1"/>
    <property type="molecule type" value="Genomic_DNA"/>
</dbReference>
<dbReference type="GO" id="GO:0020037">
    <property type="term" value="F:heme binding"/>
    <property type="evidence" value="ECO:0007669"/>
    <property type="project" value="InterPro"/>
</dbReference>
<evidence type="ECO:0000256" key="1">
    <source>
        <dbReference type="ARBA" id="ARBA00001971"/>
    </source>
</evidence>
<keyword evidence="7 9" id="KW-0408">Iron</keyword>
<keyword evidence="11" id="KW-0472">Membrane</keyword>
<keyword evidence="6 10" id="KW-0560">Oxidoreductase</keyword>
<keyword evidence="5 9" id="KW-0479">Metal-binding</keyword>
<evidence type="ECO:0000256" key="5">
    <source>
        <dbReference type="ARBA" id="ARBA00022723"/>
    </source>
</evidence>
<dbReference type="InterPro" id="IPR002401">
    <property type="entry name" value="Cyt_P450_E_grp-I"/>
</dbReference>
<dbReference type="InterPro" id="IPR036396">
    <property type="entry name" value="Cyt_P450_sf"/>
</dbReference>
<keyword evidence="13" id="KW-1185">Reference proteome</keyword>
<dbReference type="GO" id="GO:0016705">
    <property type="term" value="F:oxidoreductase activity, acting on paired donors, with incorporation or reduction of molecular oxygen"/>
    <property type="evidence" value="ECO:0007669"/>
    <property type="project" value="InterPro"/>
</dbReference>
<dbReference type="InterPro" id="IPR017972">
    <property type="entry name" value="Cyt_P450_CS"/>
</dbReference>
<evidence type="ECO:0000313" key="13">
    <source>
        <dbReference type="Proteomes" id="UP000807306"/>
    </source>
</evidence>
<dbReference type="PANTHER" id="PTHR46300:SF5">
    <property type="entry name" value="CYTOCHROME P450"/>
    <property type="match status" value="1"/>
</dbReference>
<evidence type="ECO:0000256" key="9">
    <source>
        <dbReference type="PIRSR" id="PIRSR602401-1"/>
    </source>
</evidence>